<evidence type="ECO:0000313" key="2">
    <source>
        <dbReference type="Proteomes" id="UP001652740"/>
    </source>
</evidence>
<proteinExistence type="predicted"/>
<dbReference type="SUPFAM" id="SSF56112">
    <property type="entry name" value="Protein kinase-like (PK-like)"/>
    <property type="match status" value="1"/>
</dbReference>
<dbReference type="InterPro" id="IPR004119">
    <property type="entry name" value="EcKL"/>
</dbReference>
<keyword evidence="2" id="KW-1185">Reference proteome</keyword>
<dbReference type="PANTHER" id="PTHR11012:SF30">
    <property type="entry name" value="PROTEIN KINASE-LIKE DOMAIN-CONTAINING"/>
    <property type="match status" value="1"/>
</dbReference>
<dbReference type="InterPro" id="IPR011009">
    <property type="entry name" value="Kinase-like_dom_sf"/>
</dbReference>
<organism evidence="2 3">
    <name type="scientific">Galleria mellonella</name>
    <name type="common">Greater wax moth</name>
    <dbReference type="NCBI Taxonomy" id="7137"/>
    <lineage>
        <taxon>Eukaryota</taxon>
        <taxon>Metazoa</taxon>
        <taxon>Ecdysozoa</taxon>
        <taxon>Arthropoda</taxon>
        <taxon>Hexapoda</taxon>
        <taxon>Insecta</taxon>
        <taxon>Pterygota</taxon>
        <taxon>Neoptera</taxon>
        <taxon>Endopterygota</taxon>
        <taxon>Lepidoptera</taxon>
        <taxon>Glossata</taxon>
        <taxon>Ditrysia</taxon>
        <taxon>Pyraloidea</taxon>
        <taxon>Pyralidae</taxon>
        <taxon>Galleriinae</taxon>
        <taxon>Galleria</taxon>
    </lineage>
</organism>
<dbReference type="RefSeq" id="XP_052749919.1">
    <property type="nucleotide sequence ID" value="XM_052893959.1"/>
</dbReference>
<name>A0ABM3MFJ0_GALME</name>
<accession>A0ABM3MFJ0</accession>
<evidence type="ECO:0000259" key="1">
    <source>
        <dbReference type="SMART" id="SM00587"/>
    </source>
</evidence>
<protein>
    <submittedName>
        <fullName evidence="3">Uncharacterized protein LOC128200468</fullName>
    </submittedName>
</protein>
<dbReference type="InterPro" id="IPR015897">
    <property type="entry name" value="CHK_kinase-like"/>
</dbReference>
<dbReference type="Proteomes" id="UP001652740">
    <property type="component" value="Unplaced"/>
</dbReference>
<feature type="domain" description="CHK kinase-like" evidence="1">
    <location>
        <begin position="125"/>
        <end position="312"/>
    </location>
</feature>
<dbReference type="PANTHER" id="PTHR11012">
    <property type="entry name" value="PROTEIN KINASE-LIKE DOMAIN-CONTAINING"/>
    <property type="match status" value="1"/>
</dbReference>
<reference evidence="3" key="1">
    <citation type="submission" date="2025-08" db="UniProtKB">
        <authorList>
            <consortium name="RefSeq"/>
        </authorList>
    </citation>
    <scope>IDENTIFICATION</scope>
    <source>
        <tissue evidence="3">Whole larvae</tissue>
    </source>
</reference>
<sequence length="393" mass="45068">MTNINTEVVLRKLLDNIAKEHNYNDPNVSVRAITTDGASYSSMLYAATISTPNKEELQLFAKVANVGEIARSQLLLPLFDIERFAYKELLPAYEKIQDRNKLSNKDRLVWPKFYGCNPNLYEETVVLENLKTKGYVAYDRLKSIDWAYASKAVESLAKFHALSIAYGEENPTQYAELLAKMKFNPDSLNKMAGTFDKLVDMAVAVTKEDNKERLRQYILKESGFKNIDKFYQSTGLIILSHGDYKPSNLMHKTNKDGSIDVIPVDYQTISANSPIKDLYYLIFTGSDEEFRRHHYEQLIDHYYQQLCRALRNLNLDPEKHYPKKNYEKDLKDFMPFGLVLGVLALPVITVEAENAPSLQDENGLNSILTTKTSNLYPERLNGIVNDYVRWGIL</sequence>
<dbReference type="SMART" id="SM00587">
    <property type="entry name" value="CHK"/>
    <property type="match status" value="1"/>
</dbReference>
<dbReference type="Gene3D" id="3.90.1200.10">
    <property type="match status" value="1"/>
</dbReference>
<dbReference type="Pfam" id="PF02958">
    <property type="entry name" value="EcKL"/>
    <property type="match status" value="1"/>
</dbReference>
<dbReference type="GeneID" id="128200468"/>
<evidence type="ECO:0000313" key="3">
    <source>
        <dbReference type="RefSeq" id="XP_052749919.1"/>
    </source>
</evidence>
<gene>
    <name evidence="3" type="primary">LOC128200468</name>
</gene>